<protein>
    <recommendedName>
        <fullName evidence="2">ATP-grasp domain-containing protein</fullName>
    </recommendedName>
</protein>
<proteinExistence type="predicted"/>
<dbReference type="EMBL" id="AP027142">
    <property type="protein sequence ID" value="BDV35612.1"/>
    <property type="molecule type" value="Genomic_DNA"/>
</dbReference>
<evidence type="ECO:0000313" key="3">
    <source>
        <dbReference type="EMBL" id="BDV35612.1"/>
    </source>
</evidence>
<keyword evidence="1" id="KW-0067">ATP-binding</keyword>
<organism evidence="3 4">
    <name type="scientific">Methylocystis iwaonis</name>
    <dbReference type="NCBI Taxonomy" id="2885079"/>
    <lineage>
        <taxon>Bacteria</taxon>
        <taxon>Pseudomonadati</taxon>
        <taxon>Pseudomonadota</taxon>
        <taxon>Alphaproteobacteria</taxon>
        <taxon>Hyphomicrobiales</taxon>
        <taxon>Methylocystaceae</taxon>
        <taxon>Methylocystis</taxon>
    </lineage>
</organism>
<dbReference type="Proteomes" id="UP001317629">
    <property type="component" value="Chromosome"/>
</dbReference>
<name>A0ABM8EC93_9HYPH</name>
<dbReference type="Gene3D" id="3.30.470.20">
    <property type="entry name" value="ATP-grasp fold, B domain"/>
    <property type="match status" value="1"/>
</dbReference>
<evidence type="ECO:0000313" key="4">
    <source>
        <dbReference type="Proteomes" id="UP001317629"/>
    </source>
</evidence>
<evidence type="ECO:0000259" key="2">
    <source>
        <dbReference type="PROSITE" id="PS50975"/>
    </source>
</evidence>
<reference evidence="3 4" key="1">
    <citation type="journal article" date="2023" name="Int. J. Syst. Evol. Microbiol.">
        <title>Methylocystis iwaonis sp. nov., a type II methane-oxidizing bacterium from surface soil of a rice paddy field in Japan, and emended description of the genus Methylocystis (ex Whittenbury et al. 1970) Bowman et al. 1993.</title>
        <authorList>
            <person name="Kaise H."/>
            <person name="Sawadogo J.B."/>
            <person name="Alam M.S."/>
            <person name="Ueno C."/>
            <person name="Dianou D."/>
            <person name="Shinjo R."/>
            <person name="Asakawa S."/>
        </authorList>
    </citation>
    <scope>NUCLEOTIDE SEQUENCE [LARGE SCALE GENOMIC DNA]</scope>
    <source>
        <strain evidence="3 4">SS37A-Re</strain>
    </source>
</reference>
<accession>A0ABM8EC93</accession>
<gene>
    <name evidence="3" type="ORF">SS37A_31410</name>
</gene>
<sequence length="416" mass="46876">MVDHNDFSSPQKQPAAIVIDGTYNNLSVARSLIRKGIKVYVLCDASEPVRYSRGVTWLRMSDGGSPASWEKFLLGPESDYLGGAALLACSDPAIKLISQNSEALSRKFLIEEGDPATRLCLLDKLQTYYRAREAGVPTVDFALVDSAAQLSELTSKFRFPFILKPLYSPDSARLGGKFLMARNESELLALKDRLATGIKTVAMEFVPGGDDLLCSYYCYMDERGEPIVEFTKRLLRRSPIHTGSACYHISDWNPEAAELGRKFFKHVKLRGIGNIEFKRDLRDGRLKVIEANARFTLGDPLLVASGVDLAWITYARLTDQPVIPTQDYRKDLVFWLPAEDLRTFWQLRSRGEITLFDWLRSVSRARVLPYFSWKDPAPSLYCNAQRALRLVEMCRARLLGKSIDFRLPGVQAGKNS</sequence>
<keyword evidence="1" id="KW-0547">Nucleotide-binding</keyword>
<evidence type="ECO:0000256" key="1">
    <source>
        <dbReference type="PROSITE-ProRule" id="PRU00409"/>
    </source>
</evidence>
<dbReference type="PROSITE" id="PS50975">
    <property type="entry name" value="ATP_GRASP"/>
    <property type="match status" value="1"/>
</dbReference>
<dbReference type="Gene3D" id="3.30.1490.20">
    <property type="entry name" value="ATP-grasp fold, A domain"/>
    <property type="match status" value="1"/>
</dbReference>
<feature type="domain" description="ATP-grasp" evidence="2">
    <location>
        <begin position="128"/>
        <end position="318"/>
    </location>
</feature>
<dbReference type="InterPro" id="IPR013815">
    <property type="entry name" value="ATP_grasp_subdomain_1"/>
</dbReference>
<dbReference type="SUPFAM" id="SSF56059">
    <property type="entry name" value="Glutathione synthetase ATP-binding domain-like"/>
    <property type="match status" value="1"/>
</dbReference>
<keyword evidence="4" id="KW-1185">Reference proteome</keyword>
<dbReference type="InterPro" id="IPR011761">
    <property type="entry name" value="ATP-grasp"/>
</dbReference>